<proteinExistence type="predicted"/>
<dbReference type="Proteomes" id="UP000594468">
    <property type="component" value="Chromosome"/>
</dbReference>
<dbReference type="EMBL" id="CP062983">
    <property type="protein sequence ID" value="QPC84455.1"/>
    <property type="molecule type" value="Genomic_DNA"/>
</dbReference>
<dbReference type="KEGG" id="pmet:G4Y79_08790"/>
<organism evidence="2 3">
    <name type="scientific">Phototrophicus methaneseepsis</name>
    <dbReference type="NCBI Taxonomy" id="2710758"/>
    <lineage>
        <taxon>Bacteria</taxon>
        <taxon>Bacillati</taxon>
        <taxon>Chloroflexota</taxon>
        <taxon>Candidatus Thermofontia</taxon>
        <taxon>Phototrophicales</taxon>
        <taxon>Phototrophicaceae</taxon>
        <taxon>Phototrophicus</taxon>
    </lineage>
</organism>
<dbReference type="AlphaFoldDB" id="A0A7S8ECI1"/>
<evidence type="ECO:0000313" key="3">
    <source>
        <dbReference type="Proteomes" id="UP000594468"/>
    </source>
</evidence>
<dbReference type="RefSeq" id="WP_195172518.1">
    <property type="nucleotide sequence ID" value="NZ_CP062983.1"/>
</dbReference>
<sequence length="318" mass="35545">MTRLPMRDVVIIGGGLSGLAAAYELEKQQIDYTLIEVKRHLGGSIRSVSRDGFIMDAGPFAIADDLPGDWMAELDLAQATIPLQNKAVIFKEGTQKLVDAIVRRLNGPRMMRMAVSSLGQLGQRYTICLENGLMLDAKSLIIASPARYAERMLYNLAPEVADMLRTYHYDSIHRLSLGYPTAELPDLEAPGDAAYAFIYETHDDARTPEGYSLLHFGLRFSQACQPEALIGLLRQTFNMAEPAAFYDGFWQEADALSSYDDTHDQRVRDMRAQLPDGIALIGSDYCMEPPRYEGVHRLSERIQQGRDAARSMIDYIKA</sequence>
<keyword evidence="3" id="KW-1185">Reference proteome</keyword>
<reference evidence="2 3" key="1">
    <citation type="submission" date="2020-02" db="EMBL/GenBank/DDBJ databases">
        <authorList>
            <person name="Zheng R.K."/>
            <person name="Sun C.M."/>
        </authorList>
    </citation>
    <scope>NUCLEOTIDE SEQUENCE [LARGE SCALE GENOMIC DNA]</scope>
    <source>
        <strain evidence="3">rifampicinis</strain>
    </source>
</reference>
<dbReference type="InterPro" id="IPR002937">
    <property type="entry name" value="Amino_oxidase"/>
</dbReference>
<feature type="domain" description="Amine oxidase" evidence="1">
    <location>
        <begin position="88"/>
        <end position="214"/>
    </location>
</feature>
<gene>
    <name evidence="2" type="ORF">G4Y79_08790</name>
</gene>
<dbReference type="SUPFAM" id="SSF51905">
    <property type="entry name" value="FAD/NAD(P)-binding domain"/>
    <property type="match status" value="1"/>
</dbReference>
<dbReference type="Pfam" id="PF13450">
    <property type="entry name" value="NAD_binding_8"/>
    <property type="match status" value="1"/>
</dbReference>
<dbReference type="Pfam" id="PF01593">
    <property type="entry name" value="Amino_oxidase"/>
    <property type="match status" value="1"/>
</dbReference>
<dbReference type="InterPro" id="IPR036188">
    <property type="entry name" value="FAD/NAD-bd_sf"/>
</dbReference>
<dbReference type="PANTHER" id="PTHR43734">
    <property type="entry name" value="PHYTOENE DESATURASE"/>
    <property type="match status" value="1"/>
</dbReference>
<evidence type="ECO:0000313" key="2">
    <source>
        <dbReference type="EMBL" id="QPC84455.1"/>
    </source>
</evidence>
<evidence type="ECO:0000259" key="1">
    <source>
        <dbReference type="Pfam" id="PF01593"/>
    </source>
</evidence>
<dbReference type="PANTHER" id="PTHR43734:SF1">
    <property type="entry name" value="PHYTOENE DESATURASE"/>
    <property type="match status" value="1"/>
</dbReference>
<dbReference type="GO" id="GO:0016491">
    <property type="term" value="F:oxidoreductase activity"/>
    <property type="evidence" value="ECO:0007669"/>
    <property type="project" value="InterPro"/>
</dbReference>
<name>A0A7S8ECI1_9CHLR</name>
<dbReference type="Gene3D" id="3.50.50.60">
    <property type="entry name" value="FAD/NAD(P)-binding domain"/>
    <property type="match status" value="2"/>
</dbReference>
<protein>
    <submittedName>
        <fullName evidence="2">FAD-dependent oxidoreductase</fullName>
    </submittedName>
</protein>
<accession>A0A7S8ECI1</accession>